<evidence type="ECO:0000313" key="3">
    <source>
        <dbReference type="Proteomes" id="UP000887540"/>
    </source>
</evidence>
<dbReference type="GO" id="GO:0006629">
    <property type="term" value="P:lipid metabolic process"/>
    <property type="evidence" value="ECO:0007669"/>
    <property type="project" value="InterPro"/>
</dbReference>
<dbReference type="CDD" id="cd00519">
    <property type="entry name" value="Lipase_3"/>
    <property type="match status" value="1"/>
</dbReference>
<evidence type="ECO:0000313" key="4">
    <source>
        <dbReference type="WBParaSite" id="ACRNAN_scaffold198.g30741.t1"/>
    </source>
</evidence>
<evidence type="ECO:0000256" key="1">
    <source>
        <dbReference type="SAM" id="SignalP"/>
    </source>
</evidence>
<dbReference type="Proteomes" id="UP000887540">
    <property type="component" value="Unplaced"/>
</dbReference>
<dbReference type="InterPro" id="IPR029058">
    <property type="entry name" value="AB_hydrolase_fold"/>
</dbReference>
<dbReference type="Pfam" id="PF01764">
    <property type="entry name" value="Lipase_3"/>
    <property type="match status" value="1"/>
</dbReference>
<feature type="signal peptide" evidence="1">
    <location>
        <begin position="1"/>
        <end position="21"/>
    </location>
</feature>
<feature type="domain" description="Fungal lipase-type" evidence="2">
    <location>
        <begin position="144"/>
        <end position="282"/>
    </location>
</feature>
<proteinExistence type="predicted"/>
<dbReference type="AlphaFoldDB" id="A0A914D7H5"/>
<name>A0A914D7H5_9BILA</name>
<dbReference type="PANTHER" id="PTHR45908">
    <property type="entry name" value="PROTEIN CBG11750-RELATED"/>
    <property type="match status" value="1"/>
</dbReference>
<keyword evidence="1" id="KW-0732">Signal</keyword>
<protein>
    <submittedName>
        <fullName evidence="4">Fungal lipase-like domain-containing protein</fullName>
    </submittedName>
</protein>
<dbReference type="InterPro" id="IPR002921">
    <property type="entry name" value="Fungal_lipase-type"/>
</dbReference>
<dbReference type="SUPFAM" id="SSF53474">
    <property type="entry name" value="alpha/beta-Hydrolases"/>
    <property type="match status" value="1"/>
</dbReference>
<dbReference type="WBParaSite" id="ACRNAN_scaffold198.g30741.t1">
    <property type="protein sequence ID" value="ACRNAN_scaffold198.g30741.t1"/>
    <property type="gene ID" value="ACRNAN_scaffold198.g30741"/>
</dbReference>
<reference evidence="4" key="1">
    <citation type="submission" date="2022-11" db="UniProtKB">
        <authorList>
            <consortium name="WormBaseParasite"/>
        </authorList>
    </citation>
    <scope>IDENTIFICATION</scope>
</reference>
<keyword evidence="3" id="KW-1185">Reference proteome</keyword>
<dbReference type="Gene3D" id="3.40.50.1820">
    <property type="entry name" value="alpha/beta hydrolase"/>
    <property type="match status" value="1"/>
</dbReference>
<sequence>MFVKLVVWLCFLSIILSQVSGLCSEQTDCGSCTQASEGLEVCCWNATKNSCLPSLLGVCHIGGTRLSYNCPTELPKFVYTDDFGRSKALPYIAAAYGTTSTEAQQCLTNTLPGARVYRQYFASPCANGTCSATLSYSMYDQAIVVSFRGAEGEGQFLQAATDLLNDEKLPFPTGGNVYHVYRNAFYTFWNEVGLEKGIKYLKNLYPSYEFWAFGHSLGSGMASLTSSYVVKSGLFSSEKVKMVTTGQTRVGDIKYAKAHDNLVPYTYRIVNINDMITKLPTKSYPDLEDSYHSRFEVWYPNGMVKGSKFIICNQAEQSSCSASSNDTMLPVHNSYFNVSINTWVGTGCT</sequence>
<organism evidence="3 4">
    <name type="scientific">Acrobeloides nanus</name>
    <dbReference type="NCBI Taxonomy" id="290746"/>
    <lineage>
        <taxon>Eukaryota</taxon>
        <taxon>Metazoa</taxon>
        <taxon>Ecdysozoa</taxon>
        <taxon>Nematoda</taxon>
        <taxon>Chromadorea</taxon>
        <taxon>Rhabditida</taxon>
        <taxon>Tylenchina</taxon>
        <taxon>Cephalobomorpha</taxon>
        <taxon>Cephaloboidea</taxon>
        <taxon>Cephalobidae</taxon>
        <taxon>Acrobeloides</taxon>
    </lineage>
</organism>
<dbReference type="PANTHER" id="PTHR45908:SF18">
    <property type="entry name" value="FUNGAL LIPASE-LIKE DOMAIN-CONTAINING PROTEIN"/>
    <property type="match status" value="1"/>
</dbReference>
<feature type="chain" id="PRO_5036723128" evidence="1">
    <location>
        <begin position="22"/>
        <end position="349"/>
    </location>
</feature>
<accession>A0A914D7H5</accession>
<evidence type="ECO:0000259" key="2">
    <source>
        <dbReference type="Pfam" id="PF01764"/>
    </source>
</evidence>